<dbReference type="EMBL" id="JAZDWU010000005">
    <property type="protein sequence ID" value="KAL0000506.1"/>
    <property type="molecule type" value="Genomic_DNA"/>
</dbReference>
<sequence>MKKRKEKETEIKKFLHVLHFTTCSFRSSQIKPSIQEIKLITRTPEKRKNKLSSLTLSLMNPSSPIHSQQEQLSRSQDLNNMTTHNQDQLSRSQDPNSMTHKTNPSKTQQDRIRMTNLIDLKKSAATSMVEVDLLGSVKEREVDLTHHALPI</sequence>
<reference evidence="2 3" key="1">
    <citation type="submission" date="2024-01" db="EMBL/GenBank/DDBJ databases">
        <title>A telomere-to-telomere, gap-free genome of sweet tea (Lithocarpus litseifolius).</title>
        <authorList>
            <person name="Zhou J."/>
        </authorList>
    </citation>
    <scope>NUCLEOTIDE SEQUENCE [LARGE SCALE GENOMIC DNA]</scope>
    <source>
        <strain evidence="2">Zhou-2022a</strain>
        <tissue evidence="2">Leaf</tissue>
    </source>
</reference>
<evidence type="ECO:0000256" key="1">
    <source>
        <dbReference type="SAM" id="MobiDB-lite"/>
    </source>
</evidence>
<organism evidence="2 3">
    <name type="scientific">Lithocarpus litseifolius</name>
    <dbReference type="NCBI Taxonomy" id="425828"/>
    <lineage>
        <taxon>Eukaryota</taxon>
        <taxon>Viridiplantae</taxon>
        <taxon>Streptophyta</taxon>
        <taxon>Embryophyta</taxon>
        <taxon>Tracheophyta</taxon>
        <taxon>Spermatophyta</taxon>
        <taxon>Magnoliopsida</taxon>
        <taxon>eudicotyledons</taxon>
        <taxon>Gunneridae</taxon>
        <taxon>Pentapetalae</taxon>
        <taxon>rosids</taxon>
        <taxon>fabids</taxon>
        <taxon>Fagales</taxon>
        <taxon>Fagaceae</taxon>
        <taxon>Lithocarpus</taxon>
    </lineage>
</organism>
<protein>
    <submittedName>
        <fullName evidence="2">Uncharacterized protein</fullName>
    </submittedName>
</protein>
<feature type="compositionally biased region" description="Polar residues" evidence="1">
    <location>
        <begin position="51"/>
        <end position="107"/>
    </location>
</feature>
<name>A0AAW2CQN3_9ROSI</name>
<accession>A0AAW2CQN3</accession>
<comment type="caution">
    <text evidence="2">The sequence shown here is derived from an EMBL/GenBank/DDBJ whole genome shotgun (WGS) entry which is preliminary data.</text>
</comment>
<gene>
    <name evidence="2" type="ORF">SO802_014287</name>
</gene>
<evidence type="ECO:0000313" key="3">
    <source>
        <dbReference type="Proteomes" id="UP001459277"/>
    </source>
</evidence>
<proteinExistence type="predicted"/>
<feature type="region of interest" description="Disordered" evidence="1">
    <location>
        <begin position="51"/>
        <end position="112"/>
    </location>
</feature>
<dbReference type="Proteomes" id="UP001459277">
    <property type="component" value="Unassembled WGS sequence"/>
</dbReference>
<evidence type="ECO:0000313" key="2">
    <source>
        <dbReference type="EMBL" id="KAL0000506.1"/>
    </source>
</evidence>
<keyword evidence="3" id="KW-1185">Reference proteome</keyword>
<dbReference type="AlphaFoldDB" id="A0AAW2CQN3"/>